<protein>
    <submittedName>
        <fullName evidence="9">ABC transporter permease</fullName>
    </submittedName>
</protein>
<dbReference type="Pfam" id="PF19300">
    <property type="entry name" value="BPD_transp_1_N"/>
    <property type="match status" value="1"/>
</dbReference>
<keyword evidence="4 7" id="KW-0812">Transmembrane</keyword>
<feature type="domain" description="ABC transmembrane type-1" evidence="8">
    <location>
        <begin position="107"/>
        <end position="316"/>
    </location>
</feature>
<dbReference type="Pfam" id="PF00528">
    <property type="entry name" value="BPD_transp_1"/>
    <property type="match status" value="1"/>
</dbReference>
<evidence type="ECO:0000256" key="2">
    <source>
        <dbReference type="ARBA" id="ARBA00022448"/>
    </source>
</evidence>
<feature type="transmembrane region" description="Helical" evidence="7">
    <location>
        <begin position="146"/>
        <end position="167"/>
    </location>
</feature>
<dbReference type="PANTHER" id="PTHR43163">
    <property type="entry name" value="DIPEPTIDE TRANSPORT SYSTEM PERMEASE PROTEIN DPPB-RELATED"/>
    <property type="match status" value="1"/>
</dbReference>
<dbReference type="Gene3D" id="1.10.3720.10">
    <property type="entry name" value="MetI-like"/>
    <property type="match status" value="1"/>
</dbReference>
<dbReference type="InterPro" id="IPR000515">
    <property type="entry name" value="MetI-like"/>
</dbReference>
<dbReference type="PROSITE" id="PS50928">
    <property type="entry name" value="ABC_TM1"/>
    <property type="match status" value="1"/>
</dbReference>
<dbReference type="PANTHER" id="PTHR43163:SF3">
    <property type="entry name" value="PEPTIDE ABC TRANSPORTER PERMEASE PROTEIN"/>
    <property type="match status" value="1"/>
</dbReference>
<keyword evidence="10" id="KW-1185">Reference proteome</keyword>
<comment type="subcellular location">
    <subcellularLocation>
        <location evidence="1 7">Cell membrane</location>
        <topology evidence="1 7">Multi-pass membrane protein</topology>
    </subcellularLocation>
</comment>
<accession>A0ABV2DRF3</accession>
<feature type="transmembrane region" description="Helical" evidence="7">
    <location>
        <begin position="293"/>
        <end position="319"/>
    </location>
</feature>
<proteinExistence type="inferred from homology"/>
<comment type="caution">
    <text evidence="9">The sequence shown here is derived from an EMBL/GenBank/DDBJ whole genome shotgun (WGS) entry which is preliminary data.</text>
</comment>
<sequence length="328" mass="35038">MMSLKPTFGANTISRFLLTRSISGAGLVFVVCLATFIAVTLLPGDAANFVSGRSASPERLAEVRERLNLNDPVAQRFLRWGLKAVQGDLGPALTSPRPVSEIITPRLRNSLILAGIAATLLVPLAVATGALAGALAGGGMDRSLSVISLVLLSMPEFFLGTLLAYWLGVKWHLFPPIALFDAAQGPWSNPAVLVLPCLTLVITNLGYPARIIRANVAEAMSGRVVLTARLNGIPEGRIVWKYALRNCLAPGIQVISLTLLYLLGGIIVVENVFQFPGIGTLAVEATQQRDLNVVLGLVATITVIYALVMLLTDTLIILVTPKLRTLRF</sequence>
<name>A0ABV2DRF3_9HYPH</name>
<keyword evidence="5 7" id="KW-1133">Transmembrane helix</keyword>
<evidence type="ECO:0000259" key="8">
    <source>
        <dbReference type="PROSITE" id="PS50928"/>
    </source>
</evidence>
<dbReference type="CDD" id="cd06261">
    <property type="entry name" value="TM_PBP2"/>
    <property type="match status" value="1"/>
</dbReference>
<reference evidence="9 10" key="1">
    <citation type="submission" date="2024-06" db="EMBL/GenBank/DDBJ databases">
        <authorList>
            <person name="Kim D.-U."/>
        </authorList>
    </citation>
    <scope>NUCLEOTIDE SEQUENCE [LARGE SCALE GENOMIC DNA]</scope>
    <source>
        <strain evidence="9 10">KACC15460</strain>
    </source>
</reference>
<keyword evidence="2 7" id="KW-0813">Transport</keyword>
<dbReference type="InterPro" id="IPR045621">
    <property type="entry name" value="BPD_transp_1_N"/>
</dbReference>
<dbReference type="InterPro" id="IPR035906">
    <property type="entry name" value="MetI-like_sf"/>
</dbReference>
<keyword evidence="6 7" id="KW-0472">Membrane</keyword>
<dbReference type="SUPFAM" id="SSF161098">
    <property type="entry name" value="MetI-like"/>
    <property type="match status" value="1"/>
</dbReference>
<comment type="similarity">
    <text evidence="7">Belongs to the binding-protein-dependent transport system permease family.</text>
</comment>
<feature type="transmembrane region" description="Helical" evidence="7">
    <location>
        <begin position="21"/>
        <end position="42"/>
    </location>
</feature>
<gene>
    <name evidence="9" type="ORF">ABVQ20_37605</name>
</gene>
<evidence type="ECO:0000313" key="10">
    <source>
        <dbReference type="Proteomes" id="UP001548832"/>
    </source>
</evidence>
<evidence type="ECO:0000256" key="1">
    <source>
        <dbReference type="ARBA" id="ARBA00004651"/>
    </source>
</evidence>
<dbReference type="Proteomes" id="UP001548832">
    <property type="component" value="Unassembled WGS sequence"/>
</dbReference>
<evidence type="ECO:0000256" key="7">
    <source>
        <dbReference type="RuleBase" id="RU363032"/>
    </source>
</evidence>
<evidence type="ECO:0000313" key="9">
    <source>
        <dbReference type="EMBL" id="MET2832655.1"/>
    </source>
</evidence>
<evidence type="ECO:0000256" key="5">
    <source>
        <dbReference type="ARBA" id="ARBA00022989"/>
    </source>
</evidence>
<evidence type="ECO:0000256" key="4">
    <source>
        <dbReference type="ARBA" id="ARBA00022692"/>
    </source>
</evidence>
<evidence type="ECO:0000256" key="3">
    <source>
        <dbReference type="ARBA" id="ARBA00022475"/>
    </source>
</evidence>
<dbReference type="EMBL" id="JBEWSZ010000011">
    <property type="protein sequence ID" value="MET2832655.1"/>
    <property type="molecule type" value="Genomic_DNA"/>
</dbReference>
<evidence type="ECO:0000256" key="6">
    <source>
        <dbReference type="ARBA" id="ARBA00023136"/>
    </source>
</evidence>
<organism evidence="9 10">
    <name type="scientific">Mesorhizobium shangrilense</name>
    <dbReference type="NCBI Taxonomy" id="460060"/>
    <lineage>
        <taxon>Bacteria</taxon>
        <taxon>Pseudomonadati</taxon>
        <taxon>Pseudomonadota</taxon>
        <taxon>Alphaproteobacteria</taxon>
        <taxon>Hyphomicrobiales</taxon>
        <taxon>Phyllobacteriaceae</taxon>
        <taxon>Mesorhizobium</taxon>
    </lineage>
</organism>
<feature type="transmembrane region" description="Helical" evidence="7">
    <location>
        <begin position="187"/>
        <end position="207"/>
    </location>
</feature>
<feature type="transmembrane region" description="Helical" evidence="7">
    <location>
        <begin position="111"/>
        <end position="134"/>
    </location>
</feature>
<feature type="transmembrane region" description="Helical" evidence="7">
    <location>
        <begin position="247"/>
        <end position="273"/>
    </location>
</feature>
<dbReference type="RefSeq" id="WP_354464872.1">
    <property type="nucleotide sequence ID" value="NZ_JBEWSZ010000011.1"/>
</dbReference>
<keyword evidence="3" id="KW-1003">Cell membrane</keyword>